<keyword evidence="2" id="KW-0238">DNA-binding</keyword>
<dbReference type="PRINTS" id="PR00032">
    <property type="entry name" value="HTHARAC"/>
</dbReference>
<protein>
    <submittedName>
        <fullName evidence="5">Transcriptional regulator, AraC family</fullName>
    </submittedName>
</protein>
<accession>A0A3B0XI22</accession>
<dbReference type="PROSITE" id="PS00041">
    <property type="entry name" value="HTH_ARAC_FAMILY_1"/>
    <property type="match status" value="1"/>
</dbReference>
<dbReference type="InterPro" id="IPR050204">
    <property type="entry name" value="AraC_XylS_family_regulators"/>
</dbReference>
<dbReference type="PANTHER" id="PTHR46796">
    <property type="entry name" value="HTH-TYPE TRANSCRIPTIONAL ACTIVATOR RHAS-RELATED"/>
    <property type="match status" value="1"/>
</dbReference>
<dbReference type="Pfam" id="PF12833">
    <property type="entry name" value="HTH_18"/>
    <property type="match status" value="1"/>
</dbReference>
<evidence type="ECO:0000313" key="5">
    <source>
        <dbReference type="EMBL" id="VAW62777.1"/>
    </source>
</evidence>
<dbReference type="Gene3D" id="1.10.10.60">
    <property type="entry name" value="Homeodomain-like"/>
    <property type="match status" value="1"/>
</dbReference>
<sequence>MSDKHCPDLDYLRFRRYVPALPLSRYIDCYWFINSSCGSGAVFRELLHPDGAMGYIFNYGSALRFDEELLMNGAFLNGPYNQSMHLTMAGEINVVGIRFKPAGAHYFMAAPLNEFKNSFVSCSDMGLCNLNEYFCYENNDLKKVKKIDSVMLKLFNIEKQVSPFVLNALSIVNQSYGMLEINKLSSLLGVNQRKLERIFKFHIGISPVEYSRTVRIAHARRRLKDKTYEISDISFDLGFYDQAHFSKQFKSVVGLTPGEYRRRVQSRRAG</sequence>
<name>A0A3B0XI22_9ZZZZ</name>
<evidence type="ECO:0000256" key="2">
    <source>
        <dbReference type="ARBA" id="ARBA00023125"/>
    </source>
</evidence>
<dbReference type="SMART" id="SM00342">
    <property type="entry name" value="HTH_ARAC"/>
    <property type="match status" value="1"/>
</dbReference>
<evidence type="ECO:0000259" key="4">
    <source>
        <dbReference type="PROSITE" id="PS01124"/>
    </source>
</evidence>
<dbReference type="Pfam" id="PF20240">
    <property type="entry name" value="DUF6597"/>
    <property type="match status" value="1"/>
</dbReference>
<dbReference type="AlphaFoldDB" id="A0A3B0XI22"/>
<feature type="domain" description="HTH araC/xylS-type" evidence="4">
    <location>
        <begin position="159"/>
        <end position="263"/>
    </location>
</feature>
<organism evidence="5">
    <name type="scientific">hydrothermal vent metagenome</name>
    <dbReference type="NCBI Taxonomy" id="652676"/>
    <lineage>
        <taxon>unclassified sequences</taxon>
        <taxon>metagenomes</taxon>
        <taxon>ecological metagenomes</taxon>
    </lineage>
</organism>
<keyword evidence="3" id="KW-0804">Transcription</keyword>
<dbReference type="PANTHER" id="PTHR46796:SF13">
    <property type="entry name" value="HTH-TYPE TRANSCRIPTIONAL ACTIVATOR RHAS"/>
    <property type="match status" value="1"/>
</dbReference>
<gene>
    <name evidence="5" type="ORF">MNBD_GAMMA11-3148</name>
</gene>
<dbReference type="PROSITE" id="PS01124">
    <property type="entry name" value="HTH_ARAC_FAMILY_2"/>
    <property type="match status" value="1"/>
</dbReference>
<keyword evidence="1" id="KW-0805">Transcription regulation</keyword>
<evidence type="ECO:0000256" key="3">
    <source>
        <dbReference type="ARBA" id="ARBA00023163"/>
    </source>
</evidence>
<dbReference type="InterPro" id="IPR009057">
    <property type="entry name" value="Homeodomain-like_sf"/>
</dbReference>
<dbReference type="GO" id="GO:0003700">
    <property type="term" value="F:DNA-binding transcription factor activity"/>
    <property type="evidence" value="ECO:0007669"/>
    <property type="project" value="InterPro"/>
</dbReference>
<evidence type="ECO:0000256" key="1">
    <source>
        <dbReference type="ARBA" id="ARBA00023015"/>
    </source>
</evidence>
<dbReference type="InterPro" id="IPR046532">
    <property type="entry name" value="DUF6597"/>
</dbReference>
<proteinExistence type="predicted"/>
<reference evidence="5" key="1">
    <citation type="submission" date="2018-06" db="EMBL/GenBank/DDBJ databases">
        <authorList>
            <person name="Zhirakovskaya E."/>
        </authorList>
    </citation>
    <scope>NUCLEOTIDE SEQUENCE</scope>
</reference>
<dbReference type="SUPFAM" id="SSF46689">
    <property type="entry name" value="Homeodomain-like"/>
    <property type="match status" value="1"/>
</dbReference>
<dbReference type="GO" id="GO:0043565">
    <property type="term" value="F:sequence-specific DNA binding"/>
    <property type="evidence" value="ECO:0007669"/>
    <property type="project" value="InterPro"/>
</dbReference>
<dbReference type="InterPro" id="IPR018060">
    <property type="entry name" value="HTH_AraC"/>
</dbReference>
<dbReference type="InterPro" id="IPR018062">
    <property type="entry name" value="HTH_AraC-typ_CS"/>
</dbReference>
<dbReference type="InterPro" id="IPR020449">
    <property type="entry name" value="Tscrpt_reg_AraC-type_HTH"/>
</dbReference>
<dbReference type="EMBL" id="UOFG01000181">
    <property type="protein sequence ID" value="VAW62777.1"/>
    <property type="molecule type" value="Genomic_DNA"/>
</dbReference>